<dbReference type="EMBL" id="QNRT01000002">
    <property type="protein sequence ID" value="RBP51656.1"/>
    <property type="molecule type" value="Genomic_DNA"/>
</dbReference>
<dbReference type="GO" id="GO:0019646">
    <property type="term" value="P:aerobic electron transport chain"/>
    <property type="evidence" value="ECO:0007669"/>
    <property type="project" value="InterPro"/>
</dbReference>
<evidence type="ECO:0000256" key="7">
    <source>
        <dbReference type="ARBA" id="ARBA00023014"/>
    </source>
</evidence>
<dbReference type="InterPro" id="IPR006311">
    <property type="entry name" value="TAT_signal"/>
</dbReference>
<dbReference type="OrthoDB" id="5298540at2"/>
<keyword evidence="4 8" id="KW-0479">Metal-binding</keyword>
<evidence type="ECO:0000259" key="10">
    <source>
        <dbReference type="PROSITE" id="PS51373"/>
    </source>
</evidence>
<dbReference type="GO" id="GO:0046872">
    <property type="term" value="F:metal ion binding"/>
    <property type="evidence" value="ECO:0007669"/>
    <property type="project" value="UniProtKB-KW"/>
</dbReference>
<feature type="chain" id="PRO_5017244702" description="High-potential iron-sulfur protein" evidence="9">
    <location>
        <begin position="31"/>
        <end position="106"/>
    </location>
</feature>
<dbReference type="PROSITE" id="PS51373">
    <property type="entry name" value="HIPIP"/>
    <property type="match status" value="1"/>
</dbReference>
<dbReference type="AlphaFoldDB" id="A0A395JLI3"/>
<sequence length="106" mass="11095">MARNTLNRRAFVKVAAGTLAAIPFISRAEAAPEKLSEEDSMAVALGYKAVSTDVDAAKYASHKDDQLCKGCALWQGADAEWGGCSIFPGKLVSANGWCAAYAAKPA</sequence>
<feature type="domain" description="High potential iron-sulfur proteins family profile" evidence="10">
    <location>
        <begin position="29"/>
        <end position="106"/>
    </location>
</feature>
<gene>
    <name evidence="11" type="ORF">DFR28_1021088</name>
</gene>
<comment type="subunit">
    <text evidence="8">Homodimer.</text>
</comment>
<dbReference type="GO" id="GO:0051539">
    <property type="term" value="F:4 iron, 4 sulfur cluster binding"/>
    <property type="evidence" value="ECO:0007669"/>
    <property type="project" value="UniProtKB-KW"/>
</dbReference>
<feature type="signal peptide" evidence="9">
    <location>
        <begin position="1"/>
        <end position="30"/>
    </location>
</feature>
<evidence type="ECO:0000256" key="3">
    <source>
        <dbReference type="ARBA" id="ARBA00022485"/>
    </source>
</evidence>
<proteinExistence type="inferred from homology"/>
<keyword evidence="12" id="KW-1185">Reference proteome</keyword>
<evidence type="ECO:0000256" key="6">
    <source>
        <dbReference type="ARBA" id="ARBA00023004"/>
    </source>
</evidence>
<dbReference type="Proteomes" id="UP000253083">
    <property type="component" value="Unassembled WGS sequence"/>
</dbReference>
<evidence type="ECO:0000313" key="12">
    <source>
        <dbReference type="Proteomes" id="UP000253083"/>
    </source>
</evidence>
<dbReference type="PROSITE" id="PS51318">
    <property type="entry name" value="TAT"/>
    <property type="match status" value="1"/>
</dbReference>
<evidence type="ECO:0000256" key="5">
    <source>
        <dbReference type="ARBA" id="ARBA00022982"/>
    </source>
</evidence>
<evidence type="ECO:0000256" key="2">
    <source>
        <dbReference type="ARBA" id="ARBA00022448"/>
    </source>
</evidence>
<comment type="caution">
    <text evidence="11">The sequence shown here is derived from an EMBL/GenBank/DDBJ whole genome shotgun (WGS) entry which is preliminary data.</text>
</comment>
<comment type="similarity">
    <text evidence="8">Belongs to the high-potential iron-sulfur protein (HiPIP) family.</text>
</comment>
<keyword evidence="6 8" id="KW-0408">Iron</keyword>
<keyword evidence="7 8" id="KW-0411">Iron-sulfur</keyword>
<dbReference type="Pfam" id="PF01355">
    <property type="entry name" value="HIPIP"/>
    <property type="match status" value="1"/>
</dbReference>
<dbReference type="InterPro" id="IPR000170">
    <property type="entry name" value="High_potential_FeS_prot"/>
</dbReference>
<name>A0A395JLI3_9GAMM</name>
<evidence type="ECO:0000313" key="11">
    <source>
        <dbReference type="EMBL" id="RBP51656.1"/>
    </source>
</evidence>
<evidence type="ECO:0000256" key="8">
    <source>
        <dbReference type="RuleBase" id="RU000620"/>
    </source>
</evidence>
<dbReference type="Gene3D" id="4.10.490.10">
    <property type="entry name" value="High potential iron-sulphur protein"/>
    <property type="match status" value="1"/>
</dbReference>
<keyword evidence="3 8" id="KW-0004">4Fe-4S</keyword>
<dbReference type="SUPFAM" id="SSF57652">
    <property type="entry name" value="HIPIP (high potential iron protein)"/>
    <property type="match status" value="1"/>
</dbReference>
<dbReference type="InParanoid" id="A0A395JLI3"/>
<comment type="function">
    <text evidence="1 8">Specific class of high-redox-potential 4Fe-4S ferredoxins. Functions in anaerobic electron transport in most purple and in some other photosynthetic bacteria and in at least one genus (Paracoccus) of halophilic, denitrifying bacteria.</text>
</comment>
<keyword evidence="5 8" id="KW-0249">Electron transport</keyword>
<keyword evidence="2 8" id="KW-0813">Transport</keyword>
<evidence type="ECO:0000256" key="9">
    <source>
        <dbReference type="SAM" id="SignalP"/>
    </source>
</evidence>
<evidence type="ECO:0000256" key="4">
    <source>
        <dbReference type="ARBA" id="ARBA00022723"/>
    </source>
</evidence>
<organism evidence="11 12">
    <name type="scientific">Arenicella xantha</name>
    <dbReference type="NCBI Taxonomy" id="644221"/>
    <lineage>
        <taxon>Bacteria</taxon>
        <taxon>Pseudomonadati</taxon>
        <taxon>Pseudomonadota</taxon>
        <taxon>Gammaproteobacteria</taxon>
        <taxon>Arenicellales</taxon>
        <taxon>Arenicellaceae</taxon>
        <taxon>Arenicella</taxon>
    </lineage>
</organism>
<dbReference type="RefSeq" id="WP_147251004.1">
    <property type="nucleotide sequence ID" value="NZ_QNRT01000002.1"/>
</dbReference>
<protein>
    <recommendedName>
        <fullName evidence="8">High-potential iron-sulfur protein</fullName>
        <shortName evidence="8">HiPIP</shortName>
    </recommendedName>
</protein>
<reference evidence="11 12" key="1">
    <citation type="submission" date="2018-06" db="EMBL/GenBank/DDBJ databases">
        <title>Genomic Encyclopedia of Type Strains, Phase IV (KMG-IV): sequencing the most valuable type-strain genomes for metagenomic binning, comparative biology and taxonomic classification.</title>
        <authorList>
            <person name="Goeker M."/>
        </authorList>
    </citation>
    <scope>NUCLEOTIDE SEQUENCE [LARGE SCALE GENOMIC DNA]</scope>
    <source>
        <strain evidence="11 12">DSM 24032</strain>
    </source>
</reference>
<evidence type="ECO:0000256" key="1">
    <source>
        <dbReference type="ARBA" id="ARBA00002137"/>
    </source>
</evidence>
<keyword evidence="9" id="KW-0732">Signal</keyword>
<dbReference type="InterPro" id="IPR036369">
    <property type="entry name" value="HIPIP_sf"/>
</dbReference>
<accession>A0A395JLI3</accession>
<dbReference type="GO" id="GO:0009055">
    <property type="term" value="F:electron transfer activity"/>
    <property type="evidence" value="ECO:0007669"/>
    <property type="project" value="InterPro"/>
</dbReference>